<keyword evidence="2" id="KW-1185">Reference proteome</keyword>
<reference evidence="1" key="2">
    <citation type="submission" date="2020-09" db="EMBL/GenBank/DDBJ databases">
        <authorList>
            <person name="Sun Q."/>
            <person name="Kim S."/>
        </authorList>
    </citation>
    <scope>NUCLEOTIDE SEQUENCE</scope>
    <source>
        <strain evidence="1">KCTC 32422</strain>
    </source>
</reference>
<dbReference type="AlphaFoldDB" id="A0A918RGJ8"/>
<evidence type="ECO:0000313" key="1">
    <source>
        <dbReference type="EMBL" id="GGZ96492.1"/>
    </source>
</evidence>
<dbReference type="RefSeq" id="WP_189540338.1">
    <property type="nucleotide sequence ID" value="NZ_BMZD01000003.1"/>
</dbReference>
<accession>A0A918RGJ8</accession>
<dbReference type="Proteomes" id="UP000634139">
    <property type="component" value="Unassembled WGS sequence"/>
</dbReference>
<protein>
    <submittedName>
        <fullName evidence="1">Uncharacterized protein</fullName>
    </submittedName>
</protein>
<name>A0A918RGJ8_9SPHN</name>
<gene>
    <name evidence="1" type="ORF">GCM10011617_16340</name>
</gene>
<dbReference type="EMBL" id="BMZD01000003">
    <property type="protein sequence ID" value="GGZ96492.1"/>
    <property type="molecule type" value="Genomic_DNA"/>
</dbReference>
<comment type="caution">
    <text evidence="1">The sequence shown here is derived from an EMBL/GenBank/DDBJ whole genome shotgun (WGS) entry which is preliminary data.</text>
</comment>
<organism evidence="1 2">
    <name type="scientific">Novosphingobium arvoryzae</name>
    <dbReference type="NCBI Taxonomy" id="1256514"/>
    <lineage>
        <taxon>Bacteria</taxon>
        <taxon>Pseudomonadati</taxon>
        <taxon>Pseudomonadota</taxon>
        <taxon>Alphaproteobacteria</taxon>
        <taxon>Sphingomonadales</taxon>
        <taxon>Sphingomonadaceae</taxon>
        <taxon>Novosphingobium</taxon>
    </lineage>
</organism>
<sequence>MPEWLVEEGIGEERAILLDGGEVLAARLRWPGGLEAGLVDDAVLVSRSSGSRRGTARFAGGEEALVDGLPRDAQEGGALRLIVTRAAIAERGRLKRAQARPSTAQPRLAPGLADQLDAKIVHRFPSGAWEDVFADAWTGAIEFPGGNLTVSPTPAMTLIDIDGTLPPAALALAAIPAIAAMVGRLDLAGSIGIDFPTLPDKADRRAVDEALDAALDHWPHERTGMNGFGFVQLVARLERPSLLALLTRQRAAAAALLLLRRAEGVTEPGALLLTCHPAVRAAVLPEWEAELARRSGRTVLWAQDANLALDGGFAQAIAA</sequence>
<reference evidence="1" key="1">
    <citation type="journal article" date="2014" name="Int. J. Syst. Evol. Microbiol.">
        <title>Complete genome sequence of Corynebacterium casei LMG S-19264T (=DSM 44701T), isolated from a smear-ripened cheese.</title>
        <authorList>
            <consortium name="US DOE Joint Genome Institute (JGI-PGF)"/>
            <person name="Walter F."/>
            <person name="Albersmeier A."/>
            <person name="Kalinowski J."/>
            <person name="Ruckert C."/>
        </authorList>
    </citation>
    <scope>NUCLEOTIDE SEQUENCE</scope>
    <source>
        <strain evidence="1">KCTC 32422</strain>
    </source>
</reference>
<evidence type="ECO:0000313" key="2">
    <source>
        <dbReference type="Proteomes" id="UP000634139"/>
    </source>
</evidence>
<proteinExistence type="predicted"/>